<dbReference type="InterPro" id="IPR036890">
    <property type="entry name" value="HATPase_C_sf"/>
</dbReference>
<dbReference type="InterPro" id="IPR050736">
    <property type="entry name" value="Sensor_HK_Regulatory"/>
</dbReference>
<protein>
    <recommendedName>
        <fullName evidence="3">histidine kinase</fullName>
        <ecNumber evidence="3">2.7.13.3</ecNumber>
    </recommendedName>
</protein>
<accession>A0A4U7JF91</accession>
<comment type="subcellular location">
    <subcellularLocation>
        <location evidence="2">Membrane</location>
    </subcellularLocation>
</comment>
<dbReference type="PANTHER" id="PTHR43711:SF1">
    <property type="entry name" value="HISTIDINE KINASE 1"/>
    <property type="match status" value="1"/>
</dbReference>
<dbReference type="Gene3D" id="3.30.565.10">
    <property type="entry name" value="Histidine kinase-like ATPase, C-terminal domain"/>
    <property type="match status" value="1"/>
</dbReference>
<evidence type="ECO:0000256" key="2">
    <source>
        <dbReference type="ARBA" id="ARBA00004370"/>
    </source>
</evidence>
<dbReference type="InterPro" id="IPR003661">
    <property type="entry name" value="HisK_dim/P_dom"/>
</dbReference>
<evidence type="ECO:0000256" key="4">
    <source>
        <dbReference type="ARBA" id="ARBA00022553"/>
    </source>
</evidence>
<dbReference type="PRINTS" id="PR00344">
    <property type="entry name" value="BCTRLSENSOR"/>
</dbReference>
<dbReference type="SUPFAM" id="SSF158472">
    <property type="entry name" value="HAMP domain-like"/>
    <property type="match status" value="1"/>
</dbReference>
<proteinExistence type="predicted"/>
<dbReference type="PROSITE" id="PS50885">
    <property type="entry name" value="HAMP"/>
    <property type="match status" value="1"/>
</dbReference>
<dbReference type="PANTHER" id="PTHR43711">
    <property type="entry name" value="TWO-COMPONENT HISTIDINE KINASE"/>
    <property type="match status" value="1"/>
</dbReference>
<evidence type="ECO:0000256" key="1">
    <source>
        <dbReference type="ARBA" id="ARBA00000085"/>
    </source>
</evidence>
<keyword evidence="5" id="KW-0808">Transferase</keyword>
<dbReference type="CDD" id="cd06225">
    <property type="entry name" value="HAMP"/>
    <property type="match status" value="1"/>
</dbReference>
<dbReference type="Pfam" id="PF02518">
    <property type="entry name" value="HATPase_c"/>
    <property type="match status" value="1"/>
</dbReference>
<dbReference type="Pfam" id="PF00512">
    <property type="entry name" value="HisKA"/>
    <property type="match status" value="1"/>
</dbReference>
<evidence type="ECO:0000313" key="8">
    <source>
        <dbReference type="EMBL" id="QNU67878.1"/>
    </source>
</evidence>
<keyword evidence="6 8" id="KW-0418">Kinase</keyword>
<evidence type="ECO:0000256" key="3">
    <source>
        <dbReference type="ARBA" id="ARBA00012438"/>
    </source>
</evidence>
<dbReference type="Gene3D" id="1.10.287.130">
    <property type="match status" value="1"/>
</dbReference>
<dbReference type="GO" id="GO:0000155">
    <property type="term" value="F:phosphorelay sensor kinase activity"/>
    <property type="evidence" value="ECO:0007669"/>
    <property type="project" value="InterPro"/>
</dbReference>
<evidence type="ECO:0000256" key="6">
    <source>
        <dbReference type="ARBA" id="ARBA00022777"/>
    </source>
</evidence>
<dbReference type="InterPro" id="IPR036097">
    <property type="entry name" value="HisK_dim/P_sf"/>
</dbReference>
<evidence type="ECO:0000256" key="5">
    <source>
        <dbReference type="ARBA" id="ARBA00022679"/>
    </source>
</evidence>
<keyword evidence="4" id="KW-0597">Phosphoprotein</keyword>
<dbReference type="AlphaFoldDB" id="A0A4U7JF91"/>
<dbReference type="Proteomes" id="UP000306409">
    <property type="component" value="Chromosome"/>
</dbReference>
<organism evidence="8 9">
    <name type="scientific">Ruminiclostridium herbifermentans</name>
    <dbReference type="NCBI Taxonomy" id="2488810"/>
    <lineage>
        <taxon>Bacteria</taxon>
        <taxon>Bacillati</taxon>
        <taxon>Bacillota</taxon>
        <taxon>Clostridia</taxon>
        <taxon>Eubacteriales</taxon>
        <taxon>Oscillospiraceae</taxon>
        <taxon>Ruminiclostridium</taxon>
    </lineage>
</organism>
<dbReference type="EC" id="2.7.13.3" evidence="3"/>
<name>A0A4U7JF91_9FIRM</name>
<dbReference type="RefSeq" id="WP_137698414.1">
    <property type="nucleotide sequence ID" value="NZ_CP061336.1"/>
</dbReference>
<dbReference type="SMART" id="SM00387">
    <property type="entry name" value="HATPase_c"/>
    <property type="match status" value="1"/>
</dbReference>
<dbReference type="GO" id="GO:0016020">
    <property type="term" value="C:membrane"/>
    <property type="evidence" value="ECO:0007669"/>
    <property type="project" value="UniProtKB-SubCell"/>
</dbReference>
<reference evidence="8 9" key="1">
    <citation type="submission" date="2020-09" db="EMBL/GenBank/DDBJ databases">
        <title>Characterization and genome sequencing of Ruminiclostridium sp. nov. MA18.</title>
        <authorList>
            <person name="Rettenmaier R."/>
            <person name="Kowollik M.-L."/>
            <person name="Liebl W."/>
            <person name="Zverlov V."/>
        </authorList>
    </citation>
    <scope>NUCLEOTIDE SEQUENCE [LARGE SCALE GENOMIC DNA]</scope>
    <source>
        <strain evidence="8 9">MA18</strain>
    </source>
</reference>
<dbReference type="SMART" id="SM00388">
    <property type="entry name" value="HisKA"/>
    <property type="match status" value="1"/>
</dbReference>
<dbReference type="KEGG" id="rher:EHE19_005355"/>
<dbReference type="InterPro" id="IPR005467">
    <property type="entry name" value="His_kinase_dom"/>
</dbReference>
<dbReference type="InterPro" id="IPR003594">
    <property type="entry name" value="HATPase_dom"/>
</dbReference>
<dbReference type="SMART" id="SM00304">
    <property type="entry name" value="HAMP"/>
    <property type="match status" value="1"/>
</dbReference>
<gene>
    <name evidence="8" type="ORF">EHE19_005355</name>
</gene>
<dbReference type="PROSITE" id="PS50109">
    <property type="entry name" value="HIS_KIN"/>
    <property type="match status" value="1"/>
</dbReference>
<dbReference type="Pfam" id="PF00672">
    <property type="entry name" value="HAMP"/>
    <property type="match status" value="1"/>
</dbReference>
<dbReference type="Gene3D" id="6.10.340.10">
    <property type="match status" value="1"/>
</dbReference>
<dbReference type="EMBL" id="CP061336">
    <property type="protein sequence ID" value="QNU67878.1"/>
    <property type="molecule type" value="Genomic_DNA"/>
</dbReference>
<dbReference type="SUPFAM" id="SSF47384">
    <property type="entry name" value="Homodimeric domain of signal transducing histidine kinase"/>
    <property type="match status" value="1"/>
</dbReference>
<dbReference type="OrthoDB" id="9813151at2"/>
<dbReference type="InterPro" id="IPR003660">
    <property type="entry name" value="HAMP_dom"/>
</dbReference>
<evidence type="ECO:0000313" key="9">
    <source>
        <dbReference type="Proteomes" id="UP000306409"/>
    </source>
</evidence>
<dbReference type="CDD" id="cd00082">
    <property type="entry name" value="HisKA"/>
    <property type="match status" value="1"/>
</dbReference>
<keyword evidence="7" id="KW-0902">Two-component regulatory system</keyword>
<dbReference type="InterPro" id="IPR004358">
    <property type="entry name" value="Sig_transdc_His_kin-like_C"/>
</dbReference>
<comment type="catalytic activity">
    <reaction evidence="1">
        <text>ATP + protein L-histidine = ADP + protein N-phospho-L-histidine.</text>
        <dbReference type="EC" id="2.7.13.3"/>
    </reaction>
</comment>
<keyword evidence="9" id="KW-1185">Reference proteome</keyword>
<sequence>MFFKTHGKDNTSPKSIRTRLLANFIIVIFISVLIFEALLIYFTHFYFYNNVESILTNQIKTTADLYSQYYSNVPLEVNIVDNAEIFWKQTNAEVQIVLFSGEVILDSKGIIYKDLLQSEDFKSALKNEKGVWIGRNNSGERIMAVSYQLKSDSGGVGVLRFLTSLDEIDAIIMNISLIFICIGIFVILIAIVMSILLALSIVRPLKVVMEAAELMASGNLEVRIKKDKNDEIGKLADTLNYMAMEIQNRDKVKNDFISMVSHELRTPLTSIRGWADTIIDDGFNDREILNDGINIITKECDRLTKMVEELLDFSRFISNKDELKKEETDITLIVDYIRKQMSKRAIKENISFSVTCEKVPPIYLDRNKIKQVLINLIGNSLQFTSSGGSIALKVFAENDWLVFNVEDSGCGISSEELPFVKEKFFKGKTSKSQTGLGLTICDEIIKMHNGSLTINSQLNVGTVVEVRLPYKLEN</sequence>
<evidence type="ECO:0000256" key="7">
    <source>
        <dbReference type="ARBA" id="ARBA00023012"/>
    </source>
</evidence>
<dbReference type="FunFam" id="1.10.287.130:FF:000001">
    <property type="entry name" value="Two-component sensor histidine kinase"/>
    <property type="match status" value="1"/>
</dbReference>
<dbReference type="SUPFAM" id="SSF55874">
    <property type="entry name" value="ATPase domain of HSP90 chaperone/DNA topoisomerase II/histidine kinase"/>
    <property type="match status" value="1"/>
</dbReference>